<dbReference type="AlphaFoldDB" id="A0A9P7GJ92"/>
<gene>
    <name evidence="1" type="ORF">H0H81_012637</name>
</gene>
<protein>
    <submittedName>
        <fullName evidence="1">Uncharacterized protein</fullName>
    </submittedName>
</protein>
<evidence type="ECO:0000313" key="2">
    <source>
        <dbReference type="Proteomes" id="UP000717328"/>
    </source>
</evidence>
<reference evidence="1" key="2">
    <citation type="submission" date="2021-10" db="EMBL/GenBank/DDBJ databases">
        <title>Phylogenomics reveals ancestral predisposition of the termite-cultivated fungus Termitomyces towards a domesticated lifestyle.</title>
        <authorList>
            <person name="Auxier B."/>
            <person name="Grum-Grzhimaylo A."/>
            <person name="Cardenas M.E."/>
            <person name="Lodge J.D."/>
            <person name="Laessoe T."/>
            <person name="Pedersen O."/>
            <person name="Smith M.E."/>
            <person name="Kuyper T.W."/>
            <person name="Franco-Molano E.A."/>
            <person name="Baroni T.J."/>
            <person name="Aanen D.K."/>
        </authorList>
    </citation>
    <scope>NUCLEOTIDE SEQUENCE</scope>
    <source>
        <strain evidence="1">D49</strain>
    </source>
</reference>
<name>A0A9P7GJ92_9AGAR</name>
<reference evidence="1" key="1">
    <citation type="submission" date="2021-02" db="EMBL/GenBank/DDBJ databases">
        <authorList>
            <person name="Nieuwenhuis M."/>
            <person name="Van De Peppel L.J.J."/>
        </authorList>
    </citation>
    <scope>NUCLEOTIDE SEQUENCE</scope>
    <source>
        <strain evidence="1">D49</strain>
    </source>
</reference>
<organism evidence="1 2">
    <name type="scientific">Sphagnurus paluster</name>
    <dbReference type="NCBI Taxonomy" id="117069"/>
    <lineage>
        <taxon>Eukaryota</taxon>
        <taxon>Fungi</taxon>
        <taxon>Dikarya</taxon>
        <taxon>Basidiomycota</taxon>
        <taxon>Agaricomycotina</taxon>
        <taxon>Agaricomycetes</taxon>
        <taxon>Agaricomycetidae</taxon>
        <taxon>Agaricales</taxon>
        <taxon>Tricholomatineae</taxon>
        <taxon>Lyophyllaceae</taxon>
        <taxon>Sphagnurus</taxon>
    </lineage>
</organism>
<dbReference type="Proteomes" id="UP000717328">
    <property type="component" value="Unassembled WGS sequence"/>
</dbReference>
<keyword evidence="2" id="KW-1185">Reference proteome</keyword>
<sequence length="105" mass="11417">MAIRFGTVTPITVALAKAAYTAHTIRAAEEYHVLVRGAEDNGSAPGVEEEAGILRRAERPRCLAREVIEARVGGGGSVQRCMEARELFLRGRREQSAEDVIPGRD</sequence>
<evidence type="ECO:0000313" key="1">
    <source>
        <dbReference type="EMBL" id="KAG5650315.1"/>
    </source>
</evidence>
<accession>A0A9P7GJ92</accession>
<comment type="caution">
    <text evidence="1">The sequence shown here is derived from an EMBL/GenBank/DDBJ whole genome shotgun (WGS) entry which is preliminary data.</text>
</comment>
<proteinExistence type="predicted"/>
<dbReference type="EMBL" id="JABCKI010000484">
    <property type="protein sequence ID" value="KAG5650315.1"/>
    <property type="molecule type" value="Genomic_DNA"/>
</dbReference>